<reference evidence="4" key="1">
    <citation type="submission" date="2022-10" db="EMBL/GenBank/DDBJ databases">
        <title>Tapping the CABI collections for fungal endophytes: first genome assemblies for Collariella, Neodidymelliopsis, Ascochyta clinopodiicola, Didymella pomorum, Didymosphaeria variabile, Neocosmospora piperis and Neocucurbitaria cava.</title>
        <authorList>
            <person name="Hill R."/>
        </authorList>
    </citation>
    <scope>NUCLEOTIDE SEQUENCE</scope>
    <source>
        <strain evidence="4">IMI 356814</strain>
    </source>
</reference>
<dbReference type="InterPro" id="IPR050789">
    <property type="entry name" value="Diverse_Enzym_Activities"/>
</dbReference>
<accession>A0A9W8YH40</accession>
<evidence type="ECO:0000313" key="5">
    <source>
        <dbReference type="Proteomes" id="UP001140560"/>
    </source>
</evidence>
<dbReference type="AlphaFoldDB" id="A0A9W8YH40"/>
<comment type="caution">
    <text evidence="4">The sequence shown here is derived from an EMBL/GenBank/DDBJ whole genome shotgun (WGS) entry which is preliminary data.</text>
</comment>
<feature type="domain" description="Beta-lactamase-related" evidence="3">
    <location>
        <begin position="23"/>
        <end position="370"/>
    </location>
</feature>
<evidence type="ECO:0000256" key="2">
    <source>
        <dbReference type="ARBA" id="ARBA00022801"/>
    </source>
</evidence>
<keyword evidence="2" id="KW-0378">Hydrolase</keyword>
<gene>
    <name evidence="4" type="ORF">N0V83_000724</name>
</gene>
<dbReference type="GO" id="GO:0016787">
    <property type="term" value="F:hydrolase activity"/>
    <property type="evidence" value="ECO:0007669"/>
    <property type="project" value="UniProtKB-KW"/>
</dbReference>
<organism evidence="4 5">
    <name type="scientific">Neocucurbitaria cava</name>
    <dbReference type="NCBI Taxonomy" id="798079"/>
    <lineage>
        <taxon>Eukaryota</taxon>
        <taxon>Fungi</taxon>
        <taxon>Dikarya</taxon>
        <taxon>Ascomycota</taxon>
        <taxon>Pezizomycotina</taxon>
        <taxon>Dothideomycetes</taxon>
        <taxon>Pleosporomycetidae</taxon>
        <taxon>Pleosporales</taxon>
        <taxon>Pleosporineae</taxon>
        <taxon>Cucurbitariaceae</taxon>
        <taxon>Neocucurbitaria</taxon>
    </lineage>
</organism>
<dbReference type="PANTHER" id="PTHR43283:SF17">
    <property type="entry name" value="(LOVD), PUTATIVE (AFU_ORTHOLOGUE AFUA_5G00920)-RELATED"/>
    <property type="match status" value="1"/>
</dbReference>
<dbReference type="Gene3D" id="3.40.710.10">
    <property type="entry name" value="DD-peptidase/beta-lactamase superfamily"/>
    <property type="match status" value="1"/>
</dbReference>
<name>A0A9W8YH40_9PLEO</name>
<comment type="similarity">
    <text evidence="1">Belongs to the class-A beta-lactamase family.</text>
</comment>
<protein>
    <recommendedName>
        <fullName evidence="3">Beta-lactamase-related domain-containing protein</fullName>
    </recommendedName>
</protein>
<proteinExistence type="inferred from homology"/>
<dbReference type="InterPro" id="IPR012338">
    <property type="entry name" value="Beta-lactam/transpept-like"/>
</dbReference>
<sequence length="400" mass="42580">MANFETKIKDATSAEKPGILGVVALAIGRNGNPIFSHAVGKTTVNPSNSTSIDKNSVLALASCTKLITAIAALRLVEQGRFDINDPSIVEKHLPELSQQDVITSPPGQPLTYEKRNKPITVGHLLTHTSGAGYDFLNPTLLAWRKQRGEGPQHLVGVLPDCLEVPSLFQPGEGWAYGSGSDWIGILVSRITDETLGDFMRKEIFDVVGCDHLIGFGTKEIQEDGDATIVQVAIRGENGDLAEYPMPEQKSQRGGGGLWSSADNFAKILADIIAPEPKILSPKTLDILFAARLSEGSGGLTSLREQAPLYQAMIGPLTASLPDTAINHALGGLLITENSEVLGKTKGTMVWGGGFGSLWFANRERGFAAFYGGSAFPPGQGVSSELIADFVSTVWEEVGAK</sequence>
<dbReference type="EMBL" id="JAPEUY010000001">
    <property type="protein sequence ID" value="KAJ4377894.1"/>
    <property type="molecule type" value="Genomic_DNA"/>
</dbReference>
<evidence type="ECO:0000256" key="1">
    <source>
        <dbReference type="ARBA" id="ARBA00009009"/>
    </source>
</evidence>
<dbReference type="OrthoDB" id="428260at2759"/>
<dbReference type="SUPFAM" id="SSF56601">
    <property type="entry name" value="beta-lactamase/transpeptidase-like"/>
    <property type="match status" value="1"/>
</dbReference>
<keyword evidence="5" id="KW-1185">Reference proteome</keyword>
<dbReference type="PANTHER" id="PTHR43283">
    <property type="entry name" value="BETA-LACTAMASE-RELATED"/>
    <property type="match status" value="1"/>
</dbReference>
<dbReference type="InterPro" id="IPR001466">
    <property type="entry name" value="Beta-lactam-related"/>
</dbReference>
<evidence type="ECO:0000259" key="3">
    <source>
        <dbReference type="Pfam" id="PF00144"/>
    </source>
</evidence>
<dbReference type="Proteomes" id="UP001140560">
    <property type="component" value="Unassembled WGS sequence"/>
</dbReference>
<dbReference type="Pfam" id="PF00144">
    <property type="entry name" value="Beta-lactamase"/>
    <property type="match status" value="1"/>
</dbReference>
<evidence type="ECO:0000313" key="4">
    <source>
        <dbReference type="EMBL" id="KAJ4377894.1"/>
    </source>
</evidence>